<protein>
    <submittedName>
        <fullName evidence="2 3">Uncharacterized protein</fullName>
    </submittedName>
</protein>
<evidence type="ECO:0000313" key="2">
    <source>
        <dbReference type="EMBL" id="AES81884.1"/>
    </source>
</evidence>
<sequence length="78" mass="9155">MDPLHRERERERDKIKRERETNNLKNSKALLPERKHGEELIEGCVWVTQEMIMGPQTLAHVNAENHVNGKQSKSNQIK</sequence>
<evidence type="ECO:0000313" key="4">
    <source>
        <dbReference type="Proteomes" id="UP000002051"/>
    </source>
</evidence>
<dbReference type="EMBL" id="CM001223">
    <property type="protein sequence ID" value="AES81884.1"/>
    <property type="molecule type" value="Genomic_DNA"/>
</dbReference>
<keyword evidence="4" id="KW-1185">Reference proteome</keyword>
<reference evidence="2 4" key="1">
    <citation type="journal article" date="2011" name="Nature">
        <title>The Medicago genome provides insight into the evolution of rhizobial symbioses.</title>
        <authorList>
            <person name="Young N.D."/>
            <person name="Debelle F."/>
            <person name="Oldroyd G.E."/>
            <person name="Geurts R."/>
            <person name="Cannon S.B."/>
            <person name="Udvardi M.K."/>
            <person name="Benedito V.A."/>
            <person name="Mayer K.F."/>
            <person name="Gouzy J."/>
            <person name="Schoof H."/>
            <person name="Van de Peer Y."/>
            <person name="Proost S."/>
            <person name="Cook D.R."/>
            <person name="Meyers B.C."/>
            <person name="Spannagl M."/>
            <person name="Cheung F."/>
            <person name="De Mita S."/>
            <person name="Krishnakumar V."/>
            <person name="Gundlach H."/>
            <person name="Zhou S."/>
            <person name="Mudge J."/>
            <person name="Bharti A.K."/>
            <person name="Murray J.D."/>
            <person name="Naoumkina M.A."/>
            <person name="Rosen B."/>
            <person name="Silverstein K.A."/>
            <person name="Tang H."/>
            <person name="Rombauts S."/>
            <person name="Zhao P.X."/>
            <person name="Zhou P."/>
            <person name="Barbe V."/>
            <person name="Bardou P."/>
            <person name="Bechner M."/>
            <person name="Bellec A."/>
            <person name="Berger A."/>
            <person name="Berges H."/>
            <person name="Bidwell S."/>
            <person name="Bisseling T."/>
            <person name="Choisne N."/>
            <person name="Couloux A."/>
            <person name="Denny R."/>
            <person name="Deshpande S."/>
            <person name="Dai X."/>
            <person name="Doyle J.J."/>
            <person name="Dudez A.M."/>
            <person name="Farmer A.D."/>
            <person name="Fouteau S."/>
            <person name="Franken C."/>
            <person name="Gibelin C."/>
            <person name="Gish J."/>
            <person name="Goldstein S."/>
            <person name="Gonzalez A.J."/>
            <person name="Green P.J."/>
            <person name="Hallab A."/>
            <person name="Hartog M."/>
            <person name="Hua A."/>
            <person name="Humphray S.J."/>
            <person name="Jeong D.H."/>
            <person name="Jing Y."/>
            <person name="Jocker A."/>
            <person name="Kenton S.M."/>
            <person name="Kim D.J."/>
            <person name="Klee K."/>
            <person name="Lai H."/>
            <person name="Lang C."/>
            <person name="Lin S."/>
            <person name="Macmil S.L."/>
            <person name="Magdelenat G."/>
            <person name="Matthews L."/>
            <person name="McCorrison J."/>
            <person name="Monaghan E.L."/>
            <person name="Mun J.H."/>
            <person name="Najar F.Z."/>
            <person name="Nicholson C."/>
            <person name="Noirot C."/>
            <person name="O'Bleness M."/>
            <person name="Paule C.R."/>
            <person name="Poulain J."/>
            <person name="Prion F."/>
            <person name="Qin B."/>
            <person name="Qu C."/>
            <person name="Retzel E.F."/>
            <person name="Riddle C."/>
            <person name="Sallet E."/>
            <person name="Samain S."/>
            <person name="Samson N."/>
            <person name="Sanders I."/>
            <person name="Saurat O."/>
            <person name="Scarpelli C."/>
            <person name="Schiex T."/>
            <person name="Segurens B."/>
            <person name="Severin A.J."/>
            <person name="Sherrier D.J."/>
            <person name="Shi R."/>
            <person name="Sims S."/>
            <person name="Singer S.R."/>
            <person name="Sinharoy S."/>
            <person name="Sterck L."/>
            <person name="Viollet A."/>
            <person name="Wang B.B."/>
            <person name="Wang K."/>
            <person name="Wang M."/>
            <person name="Wang X."/>
            <person name="Warfsmann J."/>
            <person name="Weissenbach J."/>
            <person name="White D.D."/>
            <person name="White J.D."/>
            <person name="Wiley G.B."/>
            <person name="Wincker P."/>
            <person name="Xing Y."/>
            <person name="Yang L."/>
            <person name="Yao Z."/>
            <person name="Ying F."/>
            <person name="Zhai J."/>
            <person name="Zhou L."/>
            <person name="Zuber A."/>
            <person name="Denarie J."/>
            <person name="Dixon R.A."/>
            <person name="May G.D."/>
            <person name="Schwartz D.C."/>
            <person name="Rogers J."/>
            <person name="Quetier F."/>
            <person name="Town C.D."/>
            <person name="Roe B.A."/>
        </authorList>
    </citation>
    <scope>NUCLEOTIDE SEQUENCE [LARGE SCALE GENOMIC DNA]</scope>
    <source>
        <strain evidence="2">A17</strain>
        <strain evidence="3 4">cv. Jemalong A17</strain>
    </source>
</reference>
<evidence type="ECO:0000256" key="1">
    <source>
        <dbReference type="SAM" id="MobiDB-lite"/>
    </source>
</evidence>
<feature type="compositionally biased region" description="Basic and acidic residues" evidence="1">
    <location>
        <begin position="1"/>
        <end position="22"/>
    </location>
</feature>
<dbReference type="PaxDb" id="3880-AES81884"/>
<reference evidence="3" key="3">
    <citation type="submission" date="2015-04" db="UniProtKB">
        <authorList>
            <consortium name="EnsemblPlants"/>
        </authorList>
    </citation>
    <scope>IDENTIFICATION</scope>
    <source>
        <strain evidence="3">cv. Jemalong A17</strain>
    </source>
</reference>
<proteinExistence type="predicted"/>
<dbReference type="HOGENOM" id="CLU_2625748_0_0_1"/>
<reference evidence="2 4" key="2">
    <citation type="journal article" date="2014" name="BMC Genomics">
        <title>An improved genome release (version Mt4.0) for the model legume Medicago truncatula.</title>
        <authorList>
            <person name="Tang H."/>
            <person name="Krishnakumar V."/>
            <person name="Bidwell S."/>
            <person name="Rosen B."/>
            <person name="Chan A."/>
            <person name="Zhou S."/>
            <person name="Gentzbittel L."/>
            <person name="Childs K.L."/>
            <person name="Yandell M."/>
            <person name="Gundlach H."/>
            <person name="Mayer K.F."/>
            <person name="Schwartz D.C."/>
            <person name="Town C.D."/>
        </authorList>
    </citation>
    <scope>GENOME REANNOTATION</scope>
    <source>
        <strain evidence="3 4">cv. Jemalong A17</strain>
    </source>
</reference>
<evidence type="ECO:0000313" key="3">
    <source>
        <dbReference type="EnsemblPlants" id="AES81884"/>
    </source>
</evidence>
<dbReference type="EnsemblPlants" id="AES81884">
    <property type="protein sequence ID" value="AES81884"/>
    <property type="gene ID" value="MTR_7g101750"/>
</dbReference>
<feature type="region of interest" description="Disordered" evidence="1">
    <location>
        <begin position="1"/>
        <end position="34"/>
    </location>
</feature>
<name>G7L3U5_MEDTR</name>
<gene>
    <name evidence="2" type="ordered locus">MTR_7g101750</name>
</gene>
<dbReference type="Proteomes" id="UP000002051">
    <property type="component" value="Unassembled WGS sequence"/>
</dbReference>
<organism evidence="2 4">
    <name type="scientific">Medicago truncatula</name>
    <name type="common">Barrel medic</name>
    <name type="synonym">Medicago tribuloides</name>
    <dbReference type="NCBI Taxonomy" id="3880"/>
    <lineage>
        <taxon>Eukaryota</taxon>
        <taxon>Viridiplantae</taxon>
        <taxon>Streptophyta</taxon>
        <taxon>Embryophyta</taxon>
        <taxon>Tracheophyta</taxon>
        <taxon>Spermatophyta</taxon>
        <taxon>Magnoliopsida</taxon>
        <taxon>eudicotyledons</taxon>
        <taxon>Gunneridae</taxon>
        <taxon>Pentapetalae</taxon>
        <taxon>rosids</taxon>
        <taxon>fabids</taxon>
        <taxon>Fabales</taxon>
        <taxon>Fabaceae</taxon>
        <taxon>Papilionoideae</taxon>
        <taxon>50 kb inversion clade</taxon>
        <taxon>NPAAA clade</taxon>
        <taxon>Hologalegina</taxon>
        <taxon>IRL clade</taxon>
        <taxon>Trifolieae</taxon>
        <taxon>Medicago</taxon>
    </lineage>
</organism>
<accession>G7L3U5</accession>
<dbReference type="AlphaFoldDB" id="G7L3U5"/>